<sequence length="291" mass="32186">MIRVCLVGLGKTGKEIAKVILEQKNMKLVSVVCSSRSRNLGKPLDDVIGCINSGIIIDGEKNLEQVIFKTKPDVVVDFSTPAATIRNAKIFSKMKVNIVVGTTGFTDFSLKKLFVLTRKYHNAICYAPNITLGVNVLMLLTNLAASILNGYDFQITEVHHKKKIDVPSGTAVKIAREIKKGLDSAGVSARENTIPINAVRAGGVVGKHEVMIVGEDDKIEITHESFSRRAFALGAIKAIEFIHDKVGYYEMNDVLNLHKVLEDYLEKEQTTKKRKFKKYRNAVDDSPVNVV</sequence>
<dbReference type="Gene3D" id="3.30.360.10">
    <property type="entry name" value="Dihydrodipicolinate Reductase, domain 2"/>
    <property type="match status" value="1"/>
</dbReference>
<evidence type="ECO:0000259" key="13">
    <source>
        <dbReference type="Pfam" id="PF01113"/>
    </source>
</evidence>
<evidence type="ECO:0000256" key="9">
    <source>
        <dbReference type="ARBA" id="ARBA00038983"/>
    </source>
</evidence>
<gene>
    <name evidence="12 15" type="primary">dapB</name>
    <name evidence="15" type="ORF">EFD62_04160</name>
</gene>
<evidence type="ECO:0000256" key="8">
    <source>
        <dbReference type="ARBA" id="ARBA00037922"/>
    </source>
</evidence>
<keyword evidence="5 12" id="KW-0560">Oxidoreductase</keyword>
<evidence type="ECO:0000256" key="4">
    <source>
        <dbReference type="ARBA" id="ARBA00022915"/>
    </source>
</evidence>
<evidence type="ECO:0000313" key="15">
    <source>
        <dbReference type="EMBL" id="RXE59953.1"/>
    </source>
</evidence>
<feature type="active site" description="Proton donor/acceptor" evidence="12">
    <location>
        <position position="159"/>
    </location>
</feature>
<keyword evidence="12" id="KW-0963">Cytoplasm</keyword>
<comment type="caution">
    <text evidence="12">Lacks conserved residue(s) required for the propagation of feature annotation.</text>
</comment>
<keyword evidence="4 12" id="KW-0220">Diaminopimelate biosynthesis</keyword>
<evidence type="ECO:0000256" key="7">
    <source>
        <dbReference type="ARBA" id="ARBA00023154"/>
    </source>
</evidence>
<dbReference type="OrthoDB" id="9790352at2"/>
<feature type="domain" description="Dihydrodipicolinate reductase C-terminal" evidence="14">
    <location>
        <begin position="133"/>
        <end position="255"/>
    </location>
</feature>
<feature type="binding site" evidence="12">
    <location>
        <begin position="101"/>
        <end position="103"/>
    </location>
    <ligand>
        <name>NAD(+)</name>
        <dbReference type="ChEBI" id="CHEBI:57540"/>
    </ligand>
</feature>
<dbReference type="InterPro" id="IPR023940">
    <property type="entry name" value="DHDPR_bac"/>
</dbReference>
<comment type="catalytic activity">
    <reaction evidence="11 12">
        <text>(S)-2,3,4,5-tetrahydrodipicolinate + NAD(+) + H2O = (2S,4S)-4-hydroxy-2,3,4,5-tetrahydrodipicolinate + NADH + H(+)</text>
        <dbReference type="Rhea" id="RHEA:35323"/>
        <dbReference type="ChEBI" id="CHEBI:15377"/>
        <dbReference type="ChEBI" id="CHEBI:15378"/>
        <dbReference type="ChEBI" id="CHEBI:16845"/>
        <dbReference type="ChEBI" id="CHEBI:57540"/>
        <dbReference type="ChEBI" id="CHEBI:57945"/>
        <dbReference type="ChEBI" id="CHEBI:67139"/>
        <dbReference type="EC" id="1.17.1.8"/>
    </reaction>
</comment>
<dbReference type="PIRSF" id="PIRSF000161">
    <property type="entry name" value="DHPR"/>
    <property type="match status" value="1"/>
</dbReference>
<dbReference type="GO" id="GO:0019877">
    <property type="term" value="P:diaminopimelate biosynthetic process"/>
    <property type="evidence" value="ECO:0007669"/>
    <property type="project" value="UniProtKB-UniRule"/>
</dbReference>
<dbReference type="SUPFAM" id="SSF55347">
    <property type="entry name" value="Glyceraldehyde-3-phosphate dehydrogenase-like, C-terminal domain"/>
    <property type="match status" value="1"/>
</dbReference>
<keyword evidence="3 12" id="KW-0521">NADP</keyword>
<dbReference type="Proteomes" id="UP000289166">
    <property type="component" value="Unassembled WGS sequence"/>
</dbReference>
<dbReference type="PANTHER" id="PTHR20836:SF0">
    <property type="entry name" value="4-HYDROXY-TETRAHYDRODIPICOLINATE REDUCTASE 1, CHLOROPLASTIC-RELATED"/>
    <property type="match status" value="1"/>
</dbReference>
<dbReference type="CDD" id="cd02274">
    <property type="entry name" value="DHDPR_N"/>
    <property type="match status" value="1"/>
</dbReference>
<feature type="binding site" evidence="12">
    <location>
        <position position="160"/>
    </location>
    <ligand>
        <name>(S)-2,3,4,5-tetrahydrodipicolinate</name>
        <dbReference type="ChEBI" id="CHEBI:16845"/>
    </ligand>
</feature>
<accession>A0A4Q0I6E6</accession>
<dbReference type="InterPro" id="IPR036291">
    <property type="entry name" value="NAD(P)-bd_dom_sf"/>
</dbReference>
<dbReference type="GO" id="GO:0016726">
    <property type="term" value="F:oxidoreductase activity, acting on CH or CH2 groups, NAD or NADP as acceptor"/>
    <property type="evidence" value="ECO:0007669"/>
    <property type="project" value="UniProtKB-UniRule"/>
</dbReference>
<feature type="binding site" evidence="12">
    <location>
        <position position="36"/>
    </location>
    <ligand>
        <name>NADP(+)</name>
        <dbReference type="ChEBI" id="CHEBI:58349"/>
    </ligand>
</feature>
<dbReference type="GO" id="GO:0008839">
    <property type="term" value="F:4-hydroxy-tetrahydrodipicolinate reductase"/>
    <property type="evidence" value="ECO:0007669"/>
    <property type="project" value="UniProtKB-UniRule"/>
</dbReference>
<keyword evidence="6 12" id="KW-0520">NAD</keyword>
<dbReference type="GO" id="GO:0009089">
    <property type="term" value="P:lysine biosynthetic process via diaminopimelate"/>
    <property type="evidence" value="ECO:0007669"/>
    <property type="project" value="UniProtKB-UniRule"/>
</dbReference>
<dbReference type="Gene3D" id="3.40.50.720">
    <property type="entry name" value="NAD(P)-binding Rossmann-like Domain"/>
    <property type="match status" value="1"/>
</dbReference>
<evidence type="ECO:0000256" key="1">
    <source>
        <dbReference type="ARBA" id="ARBA00006642"/>
    </source>
</evidence>
<keyword evidence="2 12" id="KW-0028">Amino-acid biosynthesis</keyword>
<dbReference type="HAMAP" id="MF_00102">
    <property type="entry name" value="DapB"/>
    <property type="match status" value="1"/>
</dbReference>
<evidence type="ECO:0000256" key="6">
    <source>
        <dbReference type="ARBA" id="ARBA00023027"/>
    </source>
</evidence>
<keyword evidence="7 12" id="KW-0457">Lysine biosynthesis</keyword>
<comment type="similarity">
    <text evidence="1 12">Belongs to the DapB family.</text>
</comment>
<protein>
    <recommendedName>
        <fullName evidence="9 12">4-hydroxy-tetrahydrodipicolinate reductase</fullName>
        <shortName evidence="12">HTPA reductase</shortName>
        <ecNumber evidence="9 12">1.17.1.8</ecNumber>
    </recommendedName>
</protein>
<feature type="domain" description="Dihydrodipicolinate reductase N-terminal" evidence="13">
    <location>
        <begin position="2"/>
        <end position="129"/>
    </location>
</feature>
<feature type="active site" description="Proton donor" evidence="12">
    <location>
        <position position="163"/>
    </location>
</feature>
<comment type="subcellular location">
    <subcellularLocation>
        <location evidence="12">Cytoplasm</location>
    </subcellularLocation>
</comment>
<dbReference type="PANTHER" id="PTHR20836">
    <property type="entry name" value="DIHYDRODIPICOLINATE REDUCTASE"/>
    <property type="match status" value="1"/>
</dbReference>
<evidence type="ECO:0000313" key="16">
    <source>
        <dbReference type="Proteomes" id="UP000289166"/>
    </source>
</evidence>
<dbReference type="UniPathway" id="UPA00034">
    <property type="reaction ID" value="UER00018"/>
</dbReference>
<comment type="function">
    <text evidence="12">Catalyzes the conversion of 4-hydroxy-tetrahydrodipicolinate (HTPA) to tetrahydrodipicolinate.</text>
</comment>
<name>A0A4Q0I6E6_9FIRM</name>
<comment type="pathway">
    <text evidence="8 12">Amino-acid biosynthesis; L-lysine biosynthesis via DAP pathway; (S)-tetrahydrodipicolinate from L-aspartate: step 4/4.</text>
</comment>
<dbReference type="GO" id="GO:0050661">
    <property type="term" value="F:NADP binding"/>
    <property type="evidence" value="ECO:0007669"/>
    <property type="project" value="UniProtKB-UniRule"/>
</dbReference>
<feature type="binding site" evidence="12">
    <location>
        <begin position="169"/>
        <end position="170"/>
    </location>
    <ligand>
        <name>(S)-2,3,4,5-tetrahydrodipicolinate</name>
        <dbReference type="ChEBI" id="CHEBI:16845"/>
    </ligand>
</feature>
<evidence type="ECO:0000256" key="12">
    <source>
        <dbReference type="HAMAP-Rule" id="MF_00102"/>
    </source>
</evidence>
<proteinExistence type="inferred from homology"/>
<evidence type="ECO:0000256" key="11">
    <source>
        <dbReference type="ARBA" id="ARBA00049396"/>
    </source>
</evidence>
<dbReference type="EC" id="1.17.1.8" evidence="9 12"/>
<evidence type="ECO:0000256" key="10">
    <source>
        <dbReference type="ARBA" id="ARBA00049080"/>
    </source>
</evidence>
<dbReference type="NCBIfam" id="TIGR00036">
    <property type="entry name" value="dapB"/>
    <property type="match status" value="1"/>
</dbReference>
<organism evidence="15 16">
    <name type="scientific">Acetivibrio mesophilus</name>
    <dbReference type="NCBI Taxonomy" id="2487273"/>
    <lineage>
        <taxon>Bacteria</taxon>
        <taxon>Bacillati</taxon>
        <taxon>Bacillota</taxon>
        <taxon>Clostridia</taxon>
        <taxon>Eubacteriales</taxon>
        <taxon>Oscillospiraceae</taxon>
        <taxon>Acetivibrio</taxon>
    </lineage>
</organism>
<comment type="caution">
    <text evidence="12">Was originally thought to be a dihydrodipicolinate reductase (DHDPR), catalyzing the conversion of dihydrodipicolinate to tetrahydrodipicolinate. However, it was shown in E.coli that the substrate of the enzymatic reaction is not dihydrodipicolinate (DHDP) but in fact (2S,4S)-4-hydroxy-2,3,4,5-tetrahydrodipicolinic acid (HTPA), the product released by the DapA-catalyzed reaction.</text>
</comment>
<dbReference type="EMBL" id="RLII01000003">
    <property type="protein sequence ID" value="RXE59953.1"/>
    <property type="molecule type" value="Genomic_DNA"/>
</dbReference>
<dbReference type="GO" id="GO:0005737">
    <property type="term" value="C:cytoplasm"/>
    <property type="evidence" value="ECO:0007669"/>
    <property type="project" value="UniProtKB-SubCell"/>
</dbReference>
<evidence type="ECO:0000256" key="3">
    <source>
        <dbReference type="ARBA" id="ARBA00022857"/>
    </source>
</evidence>
<evidence type="ECO:0000259" key="14">
    <source>
        <dbReference type="Pfam" id="PF05173"/>
    </source>
</evidence>
<reference evidence="16" key="1">
    <citation type="submission" date="2018-11" db="EMBL/GenBank/DDBJ databases">
        <title>Genome sequencing of a novel mesophilic and cellulolytic organism within the genus Hungateiclostridium.</title>
        <authorList>
            <person name="Rettenmaier R."/>
            <person name="Liebl W."/>
            <person name="Zverlov V."/>
        </authorList>
    </citation>
    <scope>NUCLEOTIDE SEQUENCE [LARGE SCALE GENOMIC DNA]</scope>
    <source>
        <strain evidence="16">N2K1</strain>
    </source>
</reference>
<comment type="caution">
    <text evidence="15">The sequence shown here is derived from an EMBL/GenBank/DDBJ whole genome shotgun (WGS) entry which is preliminary data.</text>
</comment>
<comment type="catalytic activity">
    <reaction evidence="10 12">
        <text>(S)-2,3,4,5-tetrahydrodipicolinate + NADP(+) + H2O = (2S,4S)-4-hydroxy-2,3,4,5-tetrahydrodipicolinate + NADPH + H(+)</text>
        <dbReference type="Rhea" id="RHEA:35331"/>
        <dbReference type="ChEBI" id="CHEBI:15377"/>
        <dbReference type="ChEBI" id="CHEBI:15378"/>
        <dbReference type="ChEBI" id="CHEBI:16845"/>
        <dbReference type="ChEBI" id="CHEBI:57783"/>
        <dbReference type="ChEBI" id="CHEBI:58349"/>
        <dbReference type="ChEBI" id="CHEBI:67139"/>
        <dbReference type="EC" id="1.17.1.8"/>
    </reaction>
</comment>
<dbReference type="SUPFAM" id="SSF51735">
    <property type="entry name" value="NAD(P)-binding Rossmann-fold domains"/>
    <property type="match status" value="1"/>
</dbReference>
<dbReference type="AlphaFoldDB" id="A0A4Q0I6E6"/>
<dbReference type="GO" id="GO:0051287">
    <property type="term" value="F:NAD binding"/>
    <property type="evidence" value="ECO:0007669"/>
    <property type="project" value="UniProtKB-UniRule"/>
</dbReference>
<dbReference type="InterPro" id="IPR000846">
    <property type="entry name" value="DapB_N"/>
</dbReference>
<dbReference type="Pfam" id="PF01113">
    <property type="entry name" value="DapB_N"/>
    <property type="match status" value="1"/>
</dbReference>
<evidence type="ECO:0000256" key="5">
    <source>
        <dbReference type="ARBA" id="ARBA00023002"/>
    </source>
</evidence>
<dbReference type="RefSeq" id="WP_128705785.1">
    <property type="nucleotide sequence ID" value="NZ_RLII01000003.1"/>
</dbReference>
<dbReference type="Pfam" id="PF05173">
    <property type="entry name" value="DapB_C"/>
    <property type="match status" value="1"/>
</dbReference>
<evidence type="ECO:0000256" key="2">
    <source>
        <dbReference type="ARBA" id="ARBA00022605"/>
    </source>
</evidence>
<comment type="subunit">
    <text evidence="12">Homotetramer.</text>
</comment>
<keyword evidence="16" id="KW-1185">Reference proteome</keyword>
<dbReference type="InterPro" id="IPR022663">
    <property type="entry name" value="DapB_C"/>
</dbReference>